<keyword evidence="7 8" id="KW-0472">Membrane</keyword>
<dbReference type="GO" id="GO:0008324">
    <property type="term" value="F:monoatomic cation transmembrane transporter activity"/>
    <property type="evidence" value="ECO:0007669"/>
    <property type="project" value="InterPro"/>
</dbReference>
<feature type="transmembrane region" description="Helical" evidence="8">
    <location>
        <begin position="12"/>
        <end position="30"/>
    </location>
</feature>
<gene>
    <name evidence="9" type="primary">ktrB_37</name>
    <name evidence="9" type="ORF">SDC9_207525</name>
</gene>
<comment type="subcellular location">
    <subcellularLocation>
        <location evidence="1">Cell membrane</location>
        <topology evidence="1">Multi-pass membrane protein</topology>
    </subcellularLocation>
</comment>
<dbReference type="PANTHER" id="PTHR32024:SF1">
    <property type="entry name" value="KTR SYSTEM POTASSIUM UPTAKE PROTEIN B"/>
    <property type="match status" value="1"/>
</dbReference>
<keyword evidence="5 8" id="KW-1133">Transmembrane helix</keyword>
<evidence type="ECO:0000256" key="4">
    <source>
        <dbReference type="ARBA" id="ARBA00022692"/>
    </source>
</evidence>
<accession>A0A645JJJ2</accession>
<keyword evidence="4 8" id="KW-0812">Transmembrane</keyword>
<dbReference type="InterPro" id="IPR003445">
    <property type="entry name" value="Cat_transpt"/>
</dbReference>
<evidence type="ECO:0000256" key="3">
    <source>
        <dbReference type="ARBA" id="ARBA00022475"/>
    </source>
</evidence>
<keyword evidence="3" id="KW-1003">Cell membrane</keyword>
<feature type="transmembrane region" description="Helical" evidence="8">
    <location>
        <begin position="51"/>
        <end position="71"/>
    </location>
</feature>
<dbReference type="PANTHER" id="PTHR32024">
    <property type="entry name" value="TRK SYSTEM POTASSIUM UPTAKE PROTEIN TRKG-RELATED"/>
    <property type="match status" value="1"/>
</dbReference>
<keyword evidence="2" id="KW-0813">Transport</keyword>
<reference evidence="9" key="1">
    <citation type="submission" date="2019-08" db="EMBL/GenBank/DDBJ databases">
        <authorList>
            <person name="Kucharzyk K."/>
            <person name="Murdoch R.W."/>
            <person name="Higgins S."/>
            <person name="Loffler F."/>
        </authorList>
    </citation>
    <scope>NUCLEOTIDE SEQUENCE</scope>
</reference>
<organism evidence="9">
    <name type="scientific">bioreactor metagenome</name>
    <dbReference type="NCBI Taxonomy" id="1076179"/>
    <lineage>
        <taxon>unclassified sequences</taxon>
        <taxon>metagenomes</taxon>
        <taxon>ecological metagenomes</taxon>
    </lineage>
</organism>
<protein>
    <submittedName>
        <fullName evidence="9">Ktr system potassium uptake protein B</fullName>
    </submittedName>
</protein>
<dbReference type="EMBL" id="VSSQ01134234">
    <property type="protein sequence ID" value="MPN59803.1"/>
    <property type="molecule type" value="Genomic_DNA"/>
</dbReference>
<evidence type="ECO:0000256" key="7">
    <source>
        <dbReference type="ARBA" id="ARBA00023136"/>
    </source>
</evidence>
<evidence type="ECO:0000256" key="6">
    <source>
        <dbReference type="ARBA" id="ARBA00023065"/>
    </source>
</evidence>
<name>A0A645JJJ2_9ZZZZ</name>
<feature type="transmembrane region" description="Helical" evidence="8">
    <location>
        <begin position="110"/>
        <end position="131"/>
    </location>
</feature>
<dbReference type="Pfam" id="PF02386">
    <property type="entry name" value="TrkH"/>
    <property type="match status" value="1"/>
</dbReference>
<evidence type="ECO:0000256" key="1">
    <source>
        <dbReference type="ARBA" id="ARBA00004651"/>
    </source>
</evidence>
<sequence>MFIGGSSASTAGGIKTTTAGVIFIAMFNYVRGKRDIEVFEKRITLQMVMKSVAIISIAVSIISFVTFILTITEAKTGYDFLDILYETISAFSTVGLTRGLTPELSNIGKVLLSLVMYIGRVGPLTIAFAFMKGNKNIGNYMYPEGKIIIG</sequence>
<dbReference type="Gene3D" id="1.10.287.70">
    <property type="match status" value="1"/>
</dbReference>
<evidence type="ECO:0000256" key="2">
    <source>
        <dbReference type="ARBA" id="ARBA00022448"/>
    </source>
</evidence>
<evidence type="ECO:0000256" key="5">
    <source>
        <dbReference type="ARBA" id="ARBA00022989"/>
    </source>
</evidence>
<keyword evidence="6" id="KW-0406">Ion transport</keyword>
<comment type="caution">
    <text evidence="9">The sequence shown here is derived from an EMBL/GenBank/DDBJ whole genome shotgun (WGS) entry which is preliminary data.</text>
</comment>
<dbReference type="GO" id="GO:0030001">
    <property type="term" value="P:metal ion transport"/>
    <property type="evidence" value="ECO:0007669"/>
    <property type="project" value="UniProtKB-ARBA"/>
</dbReference>
<dbReference type="GO" id="GO:0005886">
    <property type="term" value="C:plasma membrane"/>
    <property type="evidence" value="ECO:0007669"/>
    <property type="project" value="UniProtKB-SubCell"/>
</dbReference>
<dbReference type="AlphaFoldDB" id="A0A645JJJ2"/>
<evidence type="ECO:0000256" key="8">
    <source>
        <dbReference type="SAM" id="Phobius"/>
    </source>
</evidence>
<evidence type="ECO:0000313" key="9">
    <source>
        <dbReference type="EMBL" id="MPN59803.1"/>
    </source>
</evidence>
<proteinExistence type="predicted"/>